<dbReference type="Proteomes" id="UP000694391">
    <property type="component" value="Unplaced"/>
</dbReference>
<dbReference type="Ensembl" id="ENSCAFT00020025321.1">
    <property type="protein sequence ID" value="ENSCAFP00020021858.1"/>
    <property type="gene ID" value="ENSCAFG00020017286.1"/>
</dbReference>
<dbReference type="InterPro" id="IPR001478">
    <property type="entry name" value="PDZ"/>
</dbReference>
<evidence type="ECO:0000259" key="1">
    <source>
        <dbReference type="PROSITE" id="PS50106"/>
    </source>
</evidence>
<feature type="domain" description="PDZ" evidence="1">
    <location>
        <begin position="77"/>
        <end position="126"/>
    </location>
</feature>
<sequence>MFFSMFLQGGVHRLESVEEYNELMLRNGDPRVRMLEVSRDGRKHSLPQLLDSTGTSQEYHIVKKSTRSLSTTQVISIIGLYKEKGKGLGFSIAGGRDCIRGQMGIFVKTIFPNGSAAEDGRLKEGEEKASRWFSVVVSSDSIRICPLARCEASGTAAKDVGLGGQGDLC</sequence>
<evidence type="ECO:0000313" key="3">
    <source>
        <dbReference type="Proteomes" id="UP000694391"/>
    </source>
</evidence>
<dbReference type="PANTHER" id="PTHR11324:SF16">
    <property type="entry name" value="PDZ DOMAIN-CONTAINING PROTEIN 2"/>
    <property type="match status" value="1"/>
</dbReference>
<dbReference type="PANTHER" id="PTHR11324">
    <property type="entry name" value="IL16-RELATED"/>
    <property type="match status" value="1"/>
</dbReference>
<name>A0A8C0KXY8_CANLU</name>
<dbReference type="Gene3D" id="2.30.42.10">
    <property type="match status" value="1"/>
</dbReference>
<keyword evidence="3" id="KW-1185">Reference proteome</keyword>
<accession>A0A8C0KXY8</accession>
<organism evidence="2 3">
    <name type="scientific">Canis lupus dingo</name>
    <name type="common">dingo</name>
    <dbReference type="NCBI Taxonomy" id="286419"/>
    <lineage>
        <taxon>Eukaryota</taxon>
        <taxon>Metazoa</taxon>
        <taxon>Chordata</taxon>
        <taxon>Craniata</taxon>
        <taxon>Vertebrata</taxon>
        <taxon>Euteleostomi</taxon>
        <taxon>Mammalia</taxon>
        <taxon>Eutheria</taxon>
        <taxon>Laurasiatheria</taxon>
        <taxon>Carnivora</taxon>
        <taxon>Caniformia</taxon>
        <taxon>Canidae</taxon>
        <taxon>Canis</taxon>
    </lineage>
</organism>
<reference evidence="2" key="2">
    <citation type="submission" date="2025-09" db="UniProtKB">
        <authorList>
            <consortium name="Ensembl"/>
        </authorList>
    </citation>
    <scope>IDENTIFICATION</scope>
</reference>
<dbReference type="SUPFAM" id="SSF50156">
    <property type="entry name" value="PDZ domain-like"/>
    <property type="match status" value="1"/>
</dbReference>
<reference evidence="2" key="1">
    <citation type="submission" date="2025-08" db="UniProtKB">
        <authorList>
            <consortium name="Ensembl"/>
        </authorList>
    </citation>
    <scope>IDENTIFICATION</scope>
</reference>
<dbReference type="AlphaFoldDB" id="A0A8C0KXY8"/>
<dbReference type="Pfam" id="PF00595">
    <property type="entry name" value="PDZ"/>
    <property type="match status" value="1"/>
</dbReference>
<dbReference type="PROSITE" id="PS50106">
    <property type="entry name" value="PDZ"/>
    <property type="match status" value="1"/>
</dbReference>
<dbReference type="InterPro" id="IPR036034">
    <property type="entry name" value="PDZ_sf"/>
</dbReference>
<evidence type="ECO:0000313" key="2">
    <source>
        <dbReference type="Ensembl" id="ENSCAFP00020021858.1"/>
    </source>
</evidence>
<dbReference type="GeneTree" id="ENSGT00940000157749"/>
<protein>
    <recommendedName>
        <fullName evidence="1">PDZ domain-containing protein</fullName>
    </recommendedName>
</protein>
<proteinExistence type="predicted"/>